<dbReference type="AlphaFoldDB" id="A0AAD3D9H4"/>
<reference evidence="2 3" key="1">
    <citation type="journal article" date="2021" name="Sci. Rep.">
        <title>The genome of the diatom Chaetoceros tenuissimus carries an ancient integrated fragment of an extant virus.</title>
        <authorList>
            <person name="Hongo Y."/>
            <person name="Kimura K."/>
            <person name="Takaki Y."/>
            <person name="Yoshida Y."/>
            <person name="Baba S."/>
            <person name="Kobayashi G."/>
            <person name="Nagasaki K."/>
            <person name="Hano T."/>
            <person name="Tomaru Y."/>
        </authorList>
    </citation>
    <scope>NUCLEOTIDE SEQUENCE [LARGE SCALE GENOMIC DNA]</scope>
    <source>
        <strain evidence="2 3">NIES-3715</strain>
    </source>
</reference>
<accession>A0AAD3D9H4</accession>
<gene>
    <name evidence="2" type="ORF">CTEN210_14990</name>
</gene>
<keyword evidence="3" id="KW-1185">Reference proteome</keyword>
<dbReference type="InterPro" id="IPR005114">
    <property type="entry name" value="Helicase_assoc"/>
</dbReference>
<protein>
    <recommendedName>
        <fullName evidence="1">Helicase-associated domain-containing protein</fullName>
    </recommendedName>
</protein>
<feature type="domain" description="Helicase-associated" evidence="1">
    <location>
        <begin position="185"/>
        <end position="251"/>
    </location>
</feature>
<feature type="domain" description="Helicase-associated" evidence="1">
    <location>
        <begin position="105"/>
        <end position="173"/>
    </location>
</feature>
<feature type="domain" description="Helicase-associated" evidence="1">
    <location>
        <begin position="34"/>
        <end position="100"/>
    </location>
</feature>
<evidence type="ECO:0000259" key="1">
    <source>
        <dbReference type="Pfam" id="PF03457"/>
    </source>
</evidence>
<evidence type="ECO:0000313" key="2">
    <source>
        <dbReference type="EMBL" id="GFH58514.1"/>
    </source>
</evidence>
<comment type="caution">
    <text evidence="2">The sequence shown here is derived from an EMBL/GenBank/DDBJ whole genome shotgun (WGS) entry which is preliminary data.</text>
</comment>
<evidence type="ECO:0000313" key="3">
    <source>
        <dbReference type="Proteomes" id="UP001054902"/>
    </source>
</evidence>
<dbReference type="PANTHER" id="PTHR33418">
    <property type="entry name" value="HELICASE-ASSOCIATED"/>
    <property type="match status" value="1"/>
</dbReference>
<dbReference type="Pfam" id="PF03457">
    <property type="entry name" value="HA"/>
    <property type="match status" value="3"/>
</dbReference>
<sequence>MKSGSRKNDGAYKLTDERIAKLEEIGFQWKVLATFEERLAELQRFKNKHGHCNVPKRYEENKSLGYWCSTIRMMKSGSKPNDGVHKLTDDRITKLKEMGFRWKATATFEDHLADLHRFKNEHGHCNVPKEYKENKSLGIWCQNIRQIKSGGRKNNGAYKLTDERITKLEEMGFRWIVRKRGSIKTFEDRLVDLHRFKNEHGHCNVPFHHEKNKSLGYWCCRIRQVKSGSRKNDGVYKLTDERIAKLEEMGFQFP</sequence>
<proteinExistence type="predicted"/>
<dbReference type="Gene3D" id="6.10.140.530">
    <property type="match status" value="3"/>
</dbReference>
<dbReference type="EMBL" id="BLLK01000062">
    <property type="protein sequence ID" value="GFH58514.1"/>
    <property type="molecule type" value="Genomic_DNA"/>
</dbReference>
<dbReference type="Proteomes" id="UP001054902">
    <property type="component" value="Unassembled WGS sequence"/>
</dbReference>
<dbReference type="PANTHER" id="PTHR33418:SF1">
    <property type="entry name" value="HELICASE-ASSOCIATED DOMAIN-CONTAINING PROTEIN"/>
    <property type="match status" value="1"/>
</dbReference>
<organism evidence="2 3">
    <name type="scientific">Chaetoceros tenuissimus</name>
    <dbReference type="NCBI Taxonomy" id="426638"/>
    <lineage>
        <taxon>Eukaryota</taxon>
        <taxon>Sar</taxon>
        <taxon>Stramenopiles</taxon>
        <taxon>Ochrophyta</taxon>
        <taxon>Bacillariophyta</taxon>
        <taxon>Coscinodiscophyceae</taxon>
        <taxon>Chaetocerotophycidae</taxon>
        <taxon>Chaetocerotales</taxon>
        <taxon>Chaetocerotaceae</taxon>
        <taxon>Chaetoceros</taxon>
    </lineage>
</organism>
<name>A0AAD3D9H4_9STRA</name>